<gene>
    <name evidence="2" type="ORF">EVOR1521_LOCUS2038</name>
</gene>
<dbReference type="Proteomes" id="UP001178507">
    <property type="component" value="Unassembled WGS sequence"/>
</dbReference>
<evidence type="ECO:0000313" key="2">
    <source>
        <dbReference type="EMBL" id="CAJ1371807.1"/>
    </source>
</evidence>
<dbReference type="AlphaFoldDB" id="A0AA36MLR0"/>
<feature type="region of interest" description="Disordered" evidence="1">
    <location>
        <begin position="180"/>
        <end position="215"/>
    </location>
</feature>
<reference evidence="2" key="1">
    <citation type="submission" date="2023-08" db="EMBL/GenBank/DDBJ databases">
        <authorList>
            <person name="Chen Y."/>
            <person name="Shah S."/>
            <person name="Dougan E. K."/>
            <person name="Thang M."/>
            <person name="Chan C."/>
        </authorList>
    </citation>
    <scope>NUCLEOTIDE SEQUENCE</scope>
</reference>
<proteinExistence type="predicted"/>
<dbReference type="EMBL" id="CAUJNA010000100">
    <property type="protein sequence ID" value="CAJ1371807.1"/>
    <property type="molecule type" value="Genomic_DNA"/>
</dbReference>
<evidence type="ECO:0000256" key="1">
    <source>
        <dbReference type="SAM" id="MobiDB-lite"/>
    </source>
</evidence>
<evidence type="ECO:0000313" key="3">
    <source>
        <dbReference type="Proteomes" id="UP001178507"/>
    </source>
</evidence>
<comment type="caution">
    <text evidence="2">The sequence shown here is derived from an EMBL/GenBank/DDBJ whole genome shotgun (WGS) entry which is preliminary data.</text>
</comment>
<protein>
    <submittedName>
        <fullName evidence="2">Uncharacterized protein</fullName>
    </submittedName>
</protein>
<keyword evidence="3" id="KW-1185">Reference proteome</keyword>
<name>A0AA36MLR0_9DINO</name>
<feature type="compositionally biased region" description="Acidic residues" evidence="1">
    <location>
        <begin position="187"/>
        <end position="201"/>
    </location>
</feature>
<organism evidence="2 3">
    <name type="scientific">Effrenium voratum</name>
    <dbReference type="NCBI Taxonomy" id="2562239"/>
    <lineage>
        <taxon>Eukaryota</taxon>
        <taxon>Sar</taxon>
        <taxon>Alveolata</taxon>
        <taxon>Dinophyceae</taxon>
        <taxon>Suessiales</taxon>
        <taxon>Symbiodiniaceae</taxon>
        <taxon>Effrenium</taxon>
    </lineage>
</organism>
<accession>A0AA36MLR0</accession>
<sequence length="545" mass="59622">MLVVQRGQSFIVKGFSGGDIISVGELTMGPAQSPDVDLLSTLTMDDMKGMLSQLSVKVSNISTKDRLVSHIATTWGQITSLSLSKGSIRNPPANSKMTLVIIKNDNGVCLLKMPRGAVYELETLKKLTPSTPTREDLNTLTLSQLRSLMQNLGHFISGKSKAGAVEYILKNWDAIAPHHAARNEPIATDEEDEETSEEEECCSGTEKDEGSASSSVFIWTEAHEKRLKLMRQLNPPNALIKVNPDELWMLEDMKRSYIAQTMGNKKEDFEEIHIGVTDDMNLDGENIKKLGLEVPTASGSFKVFYVYEMNKARGEDLRLALEKSLNIDMTLFVIKFSRSASTLNDWDGIDAYYTDEVVFKLTPALHGGGKGTKKATTKSAVAQEKAKALEKSVKSIFNGIATNEADLKQCVATCDGKMSAFYTKAEADPINTIQALLTDLDEDLLQNAYSAVSADTGGSAEYKLKKASAFLFGKEMVAIKDTSQMTQGILEGAELTICLAYNWAQSKSEKFGMPQLREMLKTELTKRVGAREALAKTAGAANMAS</sequence>